<dbReference type="HAMAP" id="MF_00542">
    <property type="entry name" value="Butyrate_kinase"/>
    <property type="match status" value="1"/>
</dbReference>
<evidence type="ECO:0000256" key="6">
    <source>
        <dbReference type="ARBA" id="ARBA00022777"/>
    </source>
</evidence>
<name>A0AB39VUI9_9GAMM</name>
<evidence type="ECO:0000256" key="5">
    <source>
        <dbReference type="ARBA" id="ARBA00022741"/>
    </source>
</evidence>
<dbReference type="RefSeq" id="WP_369789701.1">
    <property type="nucleotide sequence ID" value="NZ_CP165628.1"/>
</dbReference>
<dbReference type="GO" id="GO:0047761">
    <property type="term" value="F:butyrate kinase activity"/>
    <property type="evidence" value="ECO:0007669"/>
    <property type="project" value="UniProtKB-UniRule"/>
</dbReference>
<dbReference type="NCBIfam" id="NF002834">
    <property type="entry name" value="PRK03011.1-5"/>
    <property type="match status" value="1"/>
</dbReference>
<dbReference type="SUPFAM" id="SSF53067">
    <property type="entry name" value="Actin-like ATPase domain"/>
    <property type="match status" value="2"/>
</dbReference>
<dbReference type="GO" id="GO:0008776">
    <property type="term" value="F:acetate kinase activity"/>
    <property type="evidence" value="ECO:0007669"/>
    <property type="project" value="TreeGrafter"/>
</dbReference>
<dbReference type="GO" id="GO:0005737">
    <property type="term" value="C:cytoplasm"/>
    <property type="evidence" value="ECO:0007669"/>
    <property type="project" value="UniProtKB-SubCell"/>
</dbReference>
<comment type="catalytic activity">
    <reaction evidence="8 9">
        <text>butanoate + ATP = butanoyl phosphate + ADP</text>
        <dbReference type="Rhea" id="RHEA:13585"/>
        <dbReference type="ChEBI" id="CHEBI:17968"/>
        <dbReference type="ChEBI" id="CHEBI:30616"/>
        <dbReference type="ChEBI" id="CHEBI:58079"/>
        <dbReference type="ChEBI" id="CHEBI:456216"/>
        <dbReference type="EC" id="2.7.2.7"/>
    </reaction>
</comment>
<evidence type="ECO:0000256" key="3">
    <source>
        <dbReference type="ARBA" id="ARBA00022490"/>
    </source>
</evidence>
<dbReference type="NCBIfam" id="TIGR02707">
    <property type="entry name" value="butyr_kinase"/>
    <property type="match status" value="1"/>
</dbReference>
<comment type="similarity">
    <text evidence="2 9 10">Belongs to the acetokinase family.</text>
</comment>
<accession>A0AB39VUI9</accession>
<dbReference type="PANTHER" id="PTHR21060">
    <property type="entry name" value="ACETATE KINASE"/>
    <property type="match status" value="1"/>
</dbReference>
<dbReference type="InterPro" id="IPR023865">
    <property type="entry name" value="Aliphatic_acid_kinase_CS"/>
</dbReference>
<keyword evidence="7 9" id="KW-0067">ATP-binding</keyword>
<keyword evidence="6 9" id="KW-0418">Kinase</keyword>
<dbReference type="PANTHER" id="PTHR21060:SF3">
    <property type="entry name" value="BUTYRATE KINASE 2-RELATED"/>
    <property type="match status" value="1"/>
</dbReference>
<keyword evidence="4 9" id="KW-0808">Transferase</keyword>
<dbReference type="EMBL" id="CP165628">
    <property type="protein sequence ID" value="XDU73163.1"/>
    <property type="molecule type" value="Genomic_DNA"/>
</dbReference>
<keyword evidence="5 9" id="KW-0547">Nucleotide-binding</keyword>
<proteinExistence type="inferred from homology"/>
<dbReference type="Pfam" id="PF00871">
    <property type="entry name" value="Acetate_kinase"/>
    <property type="match status" value="1"/>
</dbReference>
<keyword evidence="3 9" id="KW-0963">Cytoplasm</keyword>
<dbReference type="GO" id="GO:0006083">
    <property type="term" value="P:acetate metabolic process"/>
    <property type="evidence" value="ECO:0007669"/>
    <property type="project" value="TreeGrafter"/>
</dbReference>
<evidence type="ECO:0000256" key="10">
    <source>
        <dbReference type="RuleBase" id="RU003835"/>
    </source>
</evidence>
<dbReference type="InterPro" id="IPR011245">
    <property type="entry name" value="Butyrate_kin"/>
</dbReference>
<evidence type="ECO:0000256" key="7">
    <source>
        <dbReference type="ARBA" id="ARBA00022840"/>
    </source>
</evidence>
<dbReference type="PROSITE" id="PS01075">
    <property type="entry name" value="ACETATE_KINASE_1"/>
    <property type="match status" value="1"/>
</dbReference>
<dbReference type="InterPro" id="IPR000890">
    <property type="entry name" value="Aliphatic_acid_kin_short-chain"/>
</dbReference>
<comment type="subcellular location">
    <subcellularLocation>
        <location evidence="1 9">Cytoplasm</location>
    </subcellularLocation>
</comment>
<reference evidence="11" key="1">
    <citation type="submission" date="2024-07" db="EMBL/GenBank/DDBJ databases">
        <authorList>
            <person name="Biller S.J."/>
        </authorList>
    </citation>
    <scope>NUCLEOTIDE SEQUENCE</scope>
    <source>
        <strain evidence="11">WC2420</strain>
    </source>
</reference>
<gene>
    <name evidence="9 11" type="primary">buk</name>
    <name evidence="11" type="ORF">AB3G37_03330</name>
</gene>
<dbReference type="PRINTS" id="PR00471">
    <property type="entry name" value="ACETATEKNASE"/>
</dbReference>
<organism evidence="11">
    <name type="scientific">Rouxiella sp. WC2420</name>
    <dbReference type="NCBI Taxonomy" id="3234145"/>
    <lineage>
        <taxon>Bacteria</taxon>
        <taxon>Pseudomonadati</taxon>
        <taxon>Pseudomonadota</taxon>
        <taxon>Gammaproteobacteria</taxon>
        <taxon>Enterobacterales</taxon>
        <taxon>Yersiniaceae</taxon>
        <taxon>Rouxiella</taxon>
    </lineage>
</organism>
<dbReference type="PROSITE" id="PS01076">
    <property type="entry name" value="ACETATE_KINASE_2"/>
    <property type="match status" value="1"/>
</dbReference>
<evidence type="ECO:0000256" key="2">
    <source>
        <dbReference type="ARBA" id="ARBA00008748"/>
    </source>
</evidence>
<evidence type="ECO:0000256" key="4">
    <source>
        <dbReference type="ARBA" id="ARBA00022679"/>
    </source>
</evidence>
<dbReference type="PIRSF" id="PIRSF036458">
    <property type="entry name" value="Butyrate_kin"/>
    <property type="match status" value="1"/>
</dbReference>
<sequence>MNILVINPGSTSTKLAVYNNLTPLFCHSINHSASDLAPFESIAAQKDFRKQIILNMLKEHGYGLEDIEHFVGRGGLVKNLQSGVYRINKAYLKDANEGVNGQHASNLGGILAYELAKEANENNEAYTVDPVVVDECEPIAKISGMPLISRVRAFHALNHKAVARRYATEIGKPYEELSLIVAHLGGGISVGVHQKGRIVDVNSALGGDGAFSPERAGGIPPLNLLEMAFSGKYSYQDLYKQLIGEGGVYAYLGTKDIRDVESMIRDGSKPAKLVLEAMAYQIAKDIGASATVLKGKVDAIIITGGISYSVKVTELIKQSIDFITPNVVIYPGEDEMLALAQGVCDTVNGSRPILTY</sequence>
<evidence type="ECO:0000256" key="8">
    <source>
        <dbReference type="ARBA" id="ARBA00048596"/>
    </source>
</evidence>
<evidence type="ECO:0000313" key="11">
    <source>
        <dbReference type="EMBL" id="XDU73163.1"/>
    </source>
</evidence>
<dbReference type="InterPro" id="IPR043129">
    <property type="entry name" value="ATPase_NBD"/>
</dbReference>
<evidence type="ECO:0000256" key="1">
    <source>
        <dbReference type="ARBA" id="ARBA00004496"/>
    </source>
</evidence>
<dbReference type="CDD" id="cd24011">
    <property type="entry name" value="ASKHA_NBD_BK"/>
    <property type="match status" value="1"/>
</dbReference>
<dbReference type="EC" id="2.7.2.7" evidence="9"/>
<protein>
    <recommendedName>
        <fullName evidence="9">Probable butyrate kinase</fullName>
        <shortName evidence="9">BK</shortName>
        <ecNumber evidence="9">2.7.2.7</ecNumber>
    </recommendedName>
    <alternativeName>
        <fullName evidence="9">Branched-chain carboxylic acid kinase</fullName>
    </alternativeName>
</protein>
<dbReference type="AlphaFoldDB" id="A0AB39VUI9"/>
<evidence type="ECO:0000256" key="9">
    <source>
        <dbReference type="HAMAP-Rule" id="MF_00542"/>
    </source>
</evidence>
<dbReference type="Gene3D" id="3.30.420.40">
    <property type="match status" value="2"/>
</dbReference>
<dbReference type="GO" id="GO:0005524">
    <property type="term" value="F:ATP binding"/>
    <property type="evidence" value="ECO:0007669"/>
    <property type="project" value="UniProtKB-KW"/>
</dbReference>